<dbReference type="PANTHER" id="PTHR11800:SF2">
    <property type="entry name" value="DNA-DIRECTED RNA POLYMERASE II SUBUNIT RPB3"/>
    <property type="match status" value="1"/>
</dbReference>
<organism evidence="5 6">
    <name type="scientific">Tetrahymena thermophila (strain SB210)</name>
    <dbReference type="NCBI Taxonomy" id="312017"/>
    <lineage>
        <taxon>Eukaryota</taxon>
        <taxon>Sar</taxon>
        <taxon>Alveolata</taxon>
        <taxon>Ciliophora</taxon>
        <taxon>Intramacronucleata</taxon>
        <taxon>Oligohymenophorea</taxon>
        <taxon>Hymenostomatida</taxon>
        <taxon>Tetrahymenina</taxon>
        <taxon>Tetrahymenidae</taxon>
        <taxon>Tetrahymena</taxon>
    </lineage>
</organism>
<dbReference type="GO" id="GO:0003899">
    <property type="term" value="F:DNA-directed RNA polymerase activity"/>
    <property type="evidence" value="ECO:0007669"/>
    <property type="project" value="InterPro"/>
</dbReference>
<proteinExistence type="inferred from homology"/>
<evidence type="ECO:0000256" key="2">
    <source>
        <dbReference type="ARBA" id="ARBA00023163"/>
    </source>
</evidence>
<dbReference type="Proteomes" id="UP000009168">
    <property type="component" value="Unassembled WGS sequence"/>
</dbReference>
<evidence type="ECO:0000313" key="5">
    <source>
        <dbReference type="EMBL" id="EDK31657.1"/>
    </source>
</evidence>
<evidence type="ECO:0000259" key="4">
    <source>
        <dbReference type="SMART" id="SM00662"/>
    </source>
</evidence>
<dbReference type="InterPro" id="IPR036643">
    <property type="entry name" value="RNApol_insert_sf"/>
</dbReference>
<dbReference type="Pfam" id="PF01193">
    <property type="entry name" value="RNA_pol_L"/>
    <property type="match status" value="1"/>
</dbReference>
<dbReference type="GeneID" id="7844612"/>
<gene>
    <name evidence="5" type="ORF">TTHERM_00193849</name>
</gene>
<evidence type="ECO:0000256" key="1">
    <source>
        <dbReference type="ARBA" id="ARBA00022478"/>
    </source>
</evidence>
<dbReference type="SMART" id="SM00662">
    <property type="entry name" value="RPOLD"/>
    <property type="match status" value="1"/>
</dbReference>
<dbReference type="eggNOG" id="KOG1522">
    <property type="taxonomic scope" value="Eukaryota"/>
</dbReference>
<dbReference type="NCBIfam" id="NF001988">
    <property type="entry name" value="PRK00783.1"/>
    <property type="match status" value="1"/>
</dbReference>
<dbReference type="OrthoDB" id="270173at2759"/>
<protein>
    <submittedName>
        <fullName evidence="5">Conjugation stage-specific protein</fullName>
    </submittedName>
</protein>
<dbReference type="HAMAP" id="MF_00320">
    <property type="entry name" value="RNApol_arch_Rpo3"/>
    <property type="match status" value="1"/>
</dbReference>
<dbReference type="GO" id="GO:0005665">
    <property type="term" value="C:RNA polymerase II, core complex"/>
    <property type="evidence" value="ECO:0007669"/>
    <property type="project" value="TreeGrafter"/>
</dbReference>
<dbReference type="PANTHER" id="PTHR11800">
    <property type="entry name" value="DNA-DIRECTED RNA POLYMERASE"/>
    <property type="match status" value="1"/>
</dbReference>
<dbReference type="PROSITE" id="PS00446">
    <property type="entry name" value="RNA_POL_D_30KD"/>
    <property type="match status" value="1"/>
</dbReference>
<dbReference type="SMR" id="A4VDR4"/>
<dbReference type="InParanoid" id="A4VDR4"/>
<sequence length="310" mass="36042">MEGIKLTLTNLEEFKCEFTLENCDISLANSLRRILLAEIETIAIHNVKVYENTSSLPDEYIAHRLGLIPLNSAKVDDYNYIWNCNCQGECDRCTIHFDLRVSNFTNEVLEVTSLDLKQRQDHTDEDAVRPIKVYSILRDEYGNKREVGIPIIKLSKGQQIHFECEAQKGIGKMHSKWNPVCISTFSVEPEIIFDQEIQNLDIEQKKALVNACPTKVFGINPHTNTLEVQDHMKCMYCEECVYKCAEDFQKPKLIKIDHKKDKFFFKVETTGVMKPVEVLRRGFSTLRQKLDFMREQIQENSNNQFEYGNE</sequence>
<feature type="domain" description="DNA-directed RNA polymerase RpoA/D/Rpb3-type" evidence="4">
    <location>
        <begin position="15"/>
        <end position="296"/>
    </location>
</feature>
<dbReference type="InterPro" id="IPR036603">
    <property type="entry name" value="RBP11-like"/>
</dbReference>
<dbReference type="GO" id="GO:0006366">
    <property type="term" value="P:transcription by RNA polymerase II"/>
    <property type="evidence" value="ECO:0007669"/>
    <property type="project" value="TreeGrafter"/>
</dbReference>
<dbReference type="GO" id="GO:0046983">
    <property type="term" value="F:protein dimerization activity"/>
    <property type="evidence" value="ECO:0007669"/>
    <property type="project" value="InterPro"/>
</dbReference>
<dbReference type="RefSeq" id="XP_001471367.1">
    <property type="nucleotide sequence ID" value="XM_001471317.2"/>
</dbReference>
<keyword evidence="6" id="KW-1185">Reference proteome</keyword>
<dbReference type="SUPFAM" id="SSF56553">
    <property type="entry name" value="Insert subdomain of RNA polymerase alpha subunit"/>
    <property type="match status" value="1"/>
</dbReference>
<dbReference type="FunCoup" id="A4VDR4">
    <property type="interactions" value="474"/>
</dbReference>
<dbReference type="InterPro" id="IPR001514">
    <property type="entry name" value="DNA-dir_RNA_pol_30-40kDasu_CS"/>
</dbReference>
<dbReference type="GO" id="GO:0003677">
    <property type="term" value="F:DNA binding"/>
    <property type="evidence" value="ECO:0007669"/>
    <property type="project" value="InterPro"/>
</dbReference>
<dbReference type="EMBL" id="GG662673">
    <property type="protein sequence ID" value="EDK31657.1"/>
    <property type="molecule type" value="Genomic_DNA"/>
</dbReference>
<dbReference type="KEGG" id="tet:TTHERM_00193849"/>
<dbReference type="InterPro" id="IPR011262">
    <property type="entry name" value="DNA-dir_RNA_pol_insert"/>
</dbReference>
<keyword evidence="1" id="KW-0240">DNA-directed RNA polymerase</keyword>
<dbReference type="Gene3D" id="2.170.120.12">
    <property type="entry name" value="DNA-directed RNA polymerase, insert domain"/>
    <property type="match status" value="1"/>
</dbReference>
<evidence type="ECO:0000256" key="3">
    <source>
        <dbReference type="ARBA" id="ARBA00025804"/>
    </source>
</evidence>
<dbReference type="AlphaFoldDB" id="A4VDR4"/>
<dbReference type="InterPro" id="IPR050518">
    <property type="entry name" value="Rpo3/RPB3_RNA_Pol_subunit"/>
</dbReference>
<dbReference type="STRING" id="312017.A4VDR4"/>
<dbReference type="InterPro" id="IPR022842">
    <property type="entry name" value="RNAP_Rpo3/Rpb3/RPAC1"/>
</dbReference>
<dbReference type="HOGENOM" id="CLU_038421_3_0_1"/>
<name>A4VDR4_TETTS</name>
<dbReference type="SUPFAM" id="SSF55257">
    <property type="entry name" value="RBP11-like subunits of RNA polymerase"/>
    <property type="match status" value="1"/>
</dbReference>
<dbReference type="InterPro" id="IPR011263">
    <property type="entry name" value="DNA-dir_RNA_pol_RpoA/D/Rpb3"/>
</dbReference>
<dbReference type="CDD" id="cd07031">
    <property type="entry name" value="RNAP_II_RPB3"/>
    <property type="match status" value="1"/>
</dbReference>
<dbReference type="Pfam" id="PF01000">
    <property type="entry name" value="RNA_pol_A_bac"/>
    <property type="match status" value="1"/>
</dbReference>
<evidence type="ECO:0000313" key="6">
    <source>
        <dbReference type="Proteomes" id="UP000009168"/>
    </source>
</evidence>
<dbReference type="OMA" id="FYFEVES"/>
<keyword evidence="2" id="KW-0804">Transcription</keyword>
<dbReference type="Gene3D" id="3.30.1360.10">
    <property type="entry name" value="RNA polymerase, RBP11-like subunit"/>
    <property type="match status" value="1"/>
</dbReference>
<reference evidence="6" key="1">
    <citation type="journal article" date="2006" name="PLoS Biol.">
        <title>Macronuclear genome sequence of the ciliate Tetrahymena thermophila, a model eukaryote.</title>
        <authorList>
            <person name="Eisen J.A."/>
            <person name="Coyne R.S."/>
            <person name="Wu M."/>
            <person name="Wu D."/>
            <person name="Thiagarajan M."/>
            <person name="Wortman J.R."/>
            <person name="Badger J.H."/>
            <person name="Ren Q."/>
            <person name="Amedeo P."/>
            <person name="Jones K.M."/>
            <person name="Tallon L.J."/>
            <person name="Delcher A.L."/>
            <person name="Salzberg S.L."/>
            <person name="Silva J.C."/>
            <person name="Haas B.J."/>
            <person name="Majoros W.H."/>
            <person name="Farzad M."/>
            <person name="Carlton J.M."/>
            <person name="Smith R.K. Jr."/>
            <person name="Garg J."/>
            <person name="Pearlman R.E."/>
            <person name="Karrer K.M."/>
            <person name="Sun L."/>
            <person name="Manning G."/>
            <person name="Elde N.C."/>
            <person name="Turkewitz A.P."/>
            <person name="Asai D.J."/>
            <person name="Wilkes D.E."/>
            <person name="Wang Y."/>
            <person name="Cai H."/>
            <person name="Collins K."/>
            <person name="Stewart B.A."/>
            <person name="Lee S.R."/>
            <person name="Wilamowska K."/>
            <person name="Weinberg Z."/>
            <person name="Ruzzo W.L."/>
            <person name="Wloga D."/>
            <person name="Gaertig J."/>
            <person name="Frankel J."/>
            <person name="Tsao C.-C."/>
            <person name="Gorovsky M.A."/>
            <person name="Keeling P.J."/>
            <person name="Waller R.F."/>
            <person name="Patron N.J."/>
            <person name="Cherry J.M."/>
            <person name="Stover N.A."/>
            <person name="Krieger C.J."/>
            <person name="del Toro C."/>
            <person name="Ryder H.F."/>
            <person name="Williamson S.C."/>
            <person name="Barbeau R.A."/>
            <person name="Hamilton E.P."/>
            <person name="Orias E."/>
        </authorList>
    </citation>
    <scope>NUCLEOTIDE SEQUENCE [LARGE SCALE GENOMIC DNA]</scope>
    <source>
        <strain evidence="6">SB210</strain>
    </source>
</reference>
<comment type="similarity">
    <text evidence="3">Belongs to the archaeal Rpo3/eukaryotic RPB3 RNA polymerase subunit family.</text>
</comment>
<accession>A4VDR4</accession>